<dbReference type="Pfam" id="PF14281">
    <property type="entry name" value="PDDEXK_4"/>
    <property type="match status" value="1"/>
</dbReference>
<dbReference type="RefSeq" id="WP_336483439.1">
    <property type="nucleotide sequence ID" value="NZ_JBAWSV010000006.1"/>
</dbReference>
<dbReference type="InterPro" id="IPR029470">
    <property type="entry name" value="PDDEXK_4"/>
</dbReference>
<sequence>MDYNFEVLSLLDHSFEFEKLHSKLNRFNPFKILRIDKFEIRHSNIISWLLDPNGNHNLGAFFINKLISKVFVKAENENLIGKYDFIKLHKQALHDLEVFREVQTTDNKRIDILAVSELQKIVILIENKYKSSESDGQLQNYLKFVHDTYEGYTIVPIFLSLDGIAPSHSDYFILDYGDILNILKAYLEINSTYISNSIQDFLYYYLDVLEGELVRDEEDVELAMNVYKKHKEAVDFLFVGNAGKTLGKSAHSATLNIIDQLNPEERESFRKIYTAHAETINFVYEIGNSVMREAFLQFVHQNEISSNCYREHIRVPSFIFPEWRQLDDVLGIPKGDWWLNNALVIWFERKAEDRMKLIIEVGPLEHEKRLQLLNKLEENGISIKGRSKEPGSMYTRIYAANEEIHNWTDKDEILHKMNKMYNSNSFNEVISSIAEAITSIVYEEDTEENEIFYADHIQSNQVDKGTLAAAFQLFVTQHNLQEECYNIHHRLPSFIMPEFRLLEEKFGVPQWNWWLNNGLIMWFERLKDNRLKFIIEVGPLESYKRIALLTKLENKGMKISERAKNPDASYTRIYTSTSNIGDWSDTKEVLNSMNALFGEEACQGVISLLINIADE</sequence>
<accession>A0ABU8FZF1</accession>
<reference evidence="1 2" key="1">
    <citation type="submission" date="2024-01" db="EMBL/GenBank/DDBJ databases">
        <title>Seven novel Bacillus-like species.</title>
        <authorList>
            <person name="Liu G."/>
        </authorList>
    </citation>
    <scope>NUCLEOTIDE SEQUENCE [LARGE SCALE GENOMIC DNA]</scope>
    <source>
        <strain evidence="1 2">FJAT-53711</strain>
    </source>
</reference>
<proteinExistence type="predicted"/>
<dbReference type="Proteomes" id="UP001367922">
    <property type="component" value="Unassembled WGS sequence"/>
</dbReference>
<evidence type="ECO:0000313" key="1">
    <source>
        <dbReference type="EMBL" id="MEI4831385.1"/>
    </source>
</evidence>
<evidence type="ECO:0000313" key="2">
    <source>
        <dbReference type="Proteomes" id="UP001367922"/>
    </source>
</evidence>
<comment type="caution">
    <text evidence="1">The sequence shown here is derived from an EMBL/GenBank/DDBJ whole genome shotgun (WGS) entry which is preliminary data.</text>
</comment>
<dbReference type="EMBL" id="JBAWSV010000006">
    <property type="protein sequence ID" value="MEI4831385.1"/>
    <property type="molecule type" value="Genomic_DNA"/>
</dbReference>
<name>A0ABU8FZF1_9BACI</name>
<keyword evidence="2" id="KW-1185">Reference proteome</keyword>
<protein>
    <submittedName>
        <fullName evidence="1">PD-(D/E)XK nuclease family protein</fullName>
    </submittedName>
</protein>
<organism evidence="1 2">
    <name type="scientific">Bacillus yunxiaonensis</name>
    <dbReference type="NCBI Taxonomy" id="3127665"/>
    <lineage>
        <taxon>Bacteria</taxon>
        <taxon>Bacillati</taxon>
        <taxon>Bacillota</taxon>
        <taxon>Bacilli</taxon>
        <taxon>Bacillales</taxon>
        <taxon>Bacillaceae</taxon>
        <taxon>Bacillus</taxon>
    </lineage>
</organism>
<gene>
    <name evidence="1" type="ORF">WAX78_18325</name>
</gene>